<proteinExistence type="inferred from homology"/>
<dbReference type="InterPro" id="IPR023198">
    <property type="entry name" value="PGP-like_dom2"/>
</dbReference>
<keyword evidence="4" id="KW-0460">Magnesium</keyword>
<evidence type="ECO:0000313" key="5">
    <source>
        <dbReference type="EMBL" id="OSN07293.1"/>
    </source>
</evidence>
<evidence type="ECO:0000256" key="1">
    <source>
        <dbReference type="ARBA" id="ARBA00001946"/>
    </source>
</evidence>
<dbReference type="SFLD" id="SFLDS00003">
    <property type="entry name" value="Haloacid_Dehalogenase"/>
    <property type="match status" value="1"/>
</dbReference>
<dbReference type="InterPro" id="IPR051600">
    <property type="entry name" value="Beta-PGM-like"/>
</dbReference>
<evidence type="ECO:0000256" key="4">
    <source>
        <dbReference type="ARBA" id="ARBA00022842"/>
    </source>
</evidence>
<dbReference type="GO" id="GO:0046872">
    <property type="term" value="F:metal ion binding"/>
    <property type="evidence" value="ECO:0007669"/>
    <property type="project" value="UniProtKB-KW"/>
</dbReference>
<dbReference type="EMBL" id="LUTP01000008">
    <property type="protein sequence ID" value="OSN07293.1"/>
    <property type="molecule type" value="Genomic_DNA"/>
</dbReference>
<protein>
    <submittedName>
        <fullName evidence="5">6-phosphogluconate phosphatase</fullName>
    </submittedName>
</protein>
<name>A0A1X3RZ17_9GAMM</name>
<dbReference type="InterPro" id="IPR036412">
    <property type="entry name" value="HAD-like_sf"/>
</dbReference>
<dbReference type="Gene3D" id="1.10.150.240">
    <property type="entry name" value="Putative phosphatase, domain 2"/>
    <property type="match status" value="1"/>
</dbReference>
<dbReference type="InterPro" id="IPR006439">
    <property type="entry name" value="HAD-SF_hydro_IA"/>
</dbReference>
<dbReference type="Gene3D" id="3.40.50.1000">
    <property type="entry name" value="HAD superfamily/HAD-like"/>
    <property type="match status" value="1"/>
</dbReference>
<organism evidence="5 6">
    <name type="scientific">Lonsdalea iberica</name>
    <dbReference type="NCBI Taxonomy" id="1082703"/>
    <lineage>
        <taxon>Bacteria</taxon>
        <taxon>Pseudomonadati</taxon>
        <taxon>Pseudomonadota</taxon>
        <taxon>Gammaproteobacteria</taxon>
        <taxon>Enterobacterales</taxon>
        <taxon>Pectobacteriaceae</taxon>
        <taxon>Lonsdalea</taxon>
    </lineage>
</organism>
<gene>
    <name evidence="5" type="ORF">AU511_04725</name>
</gene>
<dbReference type="AlphaFoldDB" id="A0A1X3RZ17"/>
<dbReference type="PRINTS" id="PR00413">
    <property type="entry name" value="HADHALOGNASE"/>
</dbReference>
<dbReference type="SFLD" id="SFLDG01129">
    <property type="entry name" value="C1.5:_HAD__Beta-PGM__Phosphata"/>
    <property type="match status" value="1"/>
</dbReference>
<dbReference type="PANTHER" id="PTHR46193">
    <property type="entry name" value="6-PHOSPHOGLUCONATE PHOSPHATASE"/>
    <property type="match status" value="1"/>
</dbReference>
<dbReference type="InterPro" id="IPR041492">
    <property type="entry name" value="HAD_2"/>
</dbReference>
<dbReference type="OrthoDB" id="9800058at2"/>
<dbReference type="SUPFAM" id="SSF56784">
    <property type="entry name" value="HAD-like"/>
    <property type="match status" value="1"/>
</dbReference>
<keyword evidence="3" id="KW-0479">Metal-binding</keyword>
<dbReference type="Pfam" id="PF13419">
    <property type="entry name" value="HAD_2"/>
    <property type="match status" value="1"/>
</dbReference>
<dbReference type="InterPro" id="IPR023214">
    <property type="entry name" value="HAD_sf"/>
</dbReference>
<dbReference type="RefSeq" id="WP_094108948.1">
    <property type="nucleotide sequence ID" value="NZ_LUTP01000008.1"/>
</dbReference>
<dbReference type="CDD" id="cd07526">
    <property type="entry name" value="HAD_BPGM_like"/>
    <property type="match status" value="1"/>
</dbReference>
<sequence>MSQIECVFFDCDGTLVDTEVLCCQAYVNVFATYNVSLALEQFIAEFKGVRLHDIILRTCERYHLTQETAVLEQEYRDEIARLFDAALQPIPGVRELLEELQVPTAVVSNGPVSKMQRTLGKTALLPFFGDRLYSGYDIQTWKPDPAILYYAADQMKVAIERCILVEDSEAGVQAGISAGIPVFYYCADALNRPIHHPLVTQFDDMRALPALWRERGWAQLTRHR</sequence>
<dbReference type="NCBIfam" id="NF007854">
    <property type="entry name" value="PRK10563.1"/>
    <property type="match status" value="1"/>
</dbReference>
<evidence type="ECO:0000256" key="3">
    <source>
        <dbReference type="ARBA" id="ARBA00022723"/>
    </source>
</evidence>
<comment type="similarity">
    <text evidence="2">Belongs to the HAD-like hydrolase superfamily. CbbY/CbbZ/Gph/YieH family.</text>
</comment>
<dbReference type="Proteomes" id="UP000194020">
    <property type="component" value="Unassembled WGS sequence"/>
</dbReference>
<accession>A0A1X3RZ17</accession>
<comment type="caution">
    <text evidence="5">The sequence shown here is derived from an EMBL/GenBank/DDBJ whole genome shotgun (WGS) entry which is preliminary data.</text>
</comment>
<reference evidence="5 6" key="1">
    <citation type="submission" date="2016-02" db="EMBL/GenBank/DDBJ databases">
        <title>Species-wide whole genome sequencing reveals diversity, host range in Lonsdalea quercina.</title>
        <authorList>
            <person name="Li Y."/>
        </authorList>
    </citation>
    <scope>NUCLEOTIDE SEQUENCE [LARGE SCALE GENOMIC DNA]</scope>
    <source>
        <strain evidence="5 6">LMG 26264</strain>
    </source>
</reference>
<dbReference type="NCBIfam" id="TIGR01509">
    <property type="entry name" value="HAD-SF-IA-v3"/>
    <property type="match status" value="1"/>
</dbReference>
<dbReference type="GO" id="GO:0003824">
    <property type="term" value="F:catalytic activity"/>
    <property type="evidence" value="ECO:0007669"/>
    <property type="project" value="UniProtKB-ARBA"/>
</dbReference>
<evidence type="ECO:0000313" key="6">
    <source>
        <dbReference type="Proteomes" id="UP000194020"/>
    </source>
</evidence>
<comment type="cofactor">
    <cofactor evidence="1">
        <name>Mg(2+)</name>
        <dbReference type="ChEBI" id="CHEBI:18420"/>
    </cofactor>
</comment>
<dbReference type="PANTHER" id="PTHR46193:SF10">
    <property type="entry name" value="6-PHOSPHOGLUCONATE PHOSPHATASE"/>
    <property type="match status" value="1"/>
</dbReference>
<evidence type="ECO:0000256" key="2">
    <source>
        <dbReference type="ARBA" id="ARBA00006171"/>
    </source>
</evidence>